<proteinExistence type="predicted"/>
<gene>
    <name evidence="1" type="ORF">LSINAPIS_LOCUS1431</name>
</gene>
<reference evidence="1 2" key="1">
    <citation type="submission" date="2017-07" db="EMBL/GenBank/DDBJ databases">
        <authorList>
            <person name="Talla V."/>
            <person name="Backstrom N."/>
        </authorList>
    </citation>
    <scope>NUCLEOTIDE SEQUENCE [LARGE SCALE GENOMIC DNA]</scope>
</reference>
<organism evidence="1 2">
    <name type="scientific">Leptidea sinapis</name>
    <dbReference type="NCBI Taxonomy" id="189913"/>
    <lineage>
        <taxon>Eukaryota</taxon>
        <taxon>Metazoa</taxon>
        <taxon>Ecdysozoa</taxon>
        <taxon>Arthropoda</taxon>
        <taxon>Hexapoda</taxon>
        <taxon>Insecta</taxon>
        <taxon>Pterygota</taxon>
        <taxon>Neoptera</taxon>
        <taxon>Endopterygota</taxon>
        <taxon>Lepidoptera</taxon>
        <taxon>Glossata</taxon>
        <taxon>Ditrysia</taxon>
        <taxon>Papilionoidea</taxon>
        <taxon>Pieridae</taxon>
        <taxon>Dismorphiinae</taxon>
        <taxon>Leptidea</taxon>
    </lineage>
</organism>
<sequence>MHVCPNLGWLKKVTPYDVASLVRKAFNNVASIGKGESGLRATGIVPFNPDVFTEDHFIAAEILQSETIAIQDCNESLAAASAIPNTSNEIPSTSKQISEQISTNLNDLIKLPEKTHIVNTRKGRKKQHATILTSTPLKENLIEKENKKMKEAGSKEVERTMRMTTQKMLETDAWWATILEEIMRCGLDAPHVGYGLTWNALGGTQPKAMSAISARICLTPITPRVTTITPMSV</sequence>
<evidence type="ECO:0000313" key="1">
    <source>
        <dbReference type="EMBL" id="VVC87934.1"/>
    </source>
</evidence>
<dbReference type="Proteomes" id="UP000324832">
    <property type="component" value="Unassembled WGS sequence"/>
</dbReference>
<keyword evidence="2" id="KW-1185">Reference proteome</keyword>
<protein>
    <submittedName>
        <fullName evidence="1">Uncharacterized protein</fullName>
    </submittedName>
</protein>
<accession>A0A5E4PS48</accession>
<name>A0A5E4PS48_9NEOP</name>
<evidence type="ECO:0000313" key="2">
    <source>
        <dbReference type="Proteomes" id="UP000324832"/>
    </source>
</evidence>
<dbReference type="AlphaFoldDB" id="A0A5E4PS48"/>
<dbReference type="EMBL" id="FZQP02000226">
    <property type="protein sequence ID" value="VVC87934.1"/>
    <property type="molecule type" value="Genomic_DNA"/>
</dbReference>